<keyword evidence="2" id="KW-1185">Reference proteome</keyword>
<sequence>SHLPVMGATSCLLQTHAIWGVHFCISWAVGVAAGTGCTLLAHAPSWQKKAKHVPHRSVRHLCSPNHLSHDSSYEEATLAFAGIVLDGAALPLSFTGQSTRPLWLGRSCCWACYIIWGISCKLVRNPNHLAHDSSYGEATLAFAGIVLDGAALPLPFTGQSTRPLWLGRSCCWACYIIWGISCKLVRNPNHLAHDSSYGEATLAFAGIVLDGAALPLPFTGQSTRPLWLGRSCCWACYIIWGISCKLVRNPNHLAHDSSYGEATLAFAGIVLDGAALPLPFTGQSTRPLWLGRSRRWACYIIWGISCKLVRNPNHPSTRLLVWGGDSGFRRNCVGWGGAPSALYRAEYSAFKAWEESPLGLLHYLGDFMHTCPQSQPSITRLLGRVLLGPYGLGGVAVGPATLFEGFSAYSSAIPTI</sequence>
<dbReference type="OrthoDB" id="10670607at2759"/>
<accession>A0A9P7CUJ7</accession>
<feature type="non-terminal residue" evidence="1">
    <location>
        <position position="416"/>
    </location>
</feature>
<reference evidence="1" key="1">
    <citation type="journal article" date="2020" name="New Phytol.">
        <title>Comparative genomics reveals dynamic genome evolution in host specialist ectomycorrhizal fungi.</title>
        <authorList>
            <person name="Lofgren L.A."/>
            <person name="Nguyen N.H."/>
            <person name="Vilgalys R."/>
            <person name="Ruytinx J."/>
            <person name="Liao H.L."/>
            <person name="Branco S."/>
            <person name="Kuo A."/>
            <person name="LaButti K."/>
            <person name="Lipzen A."/>
            <person name="Andreopoulos W."/>
            <person name="Pangilinan J."/>
            <person name="Riley R."/>
            <person name="Hundley H."/>
            <person name="Na H."/>
            <person name="Barry K."/>
            <person name="Grigoriev I.V."/>
            <person name="Stajich J.E."/>
            <person name="Kennedy P.G."/>
        </authorList>
    </citation>
    <scope>NUCLEOTIDE SEQUENCE</scope>
    <source>
        <strain evidence="1">DOB743</strain>
    </source>
</reference>
<proteinExistence type="predicted"/>
<gene>
    <name evidence="1" type="ORF">EV702DRAFT_1053730</name>
</gene>
<organism evidence="1 2">
    <name type="scientific">Suillus placidus</name>
    <dbReference type="NCBI Taxonomy" id="48579"/>
    <lineage>
        <taxon>Eukaryota</taxon>
        <taxon>Fungi</taxon>
        <taxon>Dikarya</taxon>
        <taxon>Basidiomycota</taxon>
        <taxon>Agaricomycotina</taxon>
        <taxon>Agaricomycetes</taxon>
        <taxon>Agaricomycetidae</taxon>
        <taxon>Boletales</taxon>
        <taxon>Suillineae</taxon>
        <taxon>Suillaceae</taxon>
        <taxon>Suillus</taxon>
    </lineage>
</organism>
<dbReference type="AlphaFoldDB" id="A0A9P7CUJ7"/>
<evidence type="ECO:0000313" key="1">
    <source>
        <dbReference type="EMBL" id="KAG1759532.1"/>
    </source>
</evidence>
<protein>
    <submittedName>
        <fullName evidence="1">Uncharacterized protein</fullName>
    </submittedName>
</protein>
<comment type="caution">
    <text evidence="1">The sequence shown here is derived from an EMBL/GenBank/DDBJ whole genome shotgun (WGS) entry which is preliminary data.</text>
</comment>
<dbReference type="Proteomes" id="UP000714275">
    <property type="component" value="Unassembled WGS sequence"/>
</dbReference>
<evidence type="ECO:0000313" key="2">
    <source>
        <dbReference type="Proteomes" id="UP000714275"/>
    </source>
</evidence>
<name>A0A9P7CUJ7_9AGAM</name>
<dbReference type="EMBL" id="JABBWD010000578">
    <property type="protein sequence ID" value="KAG1759532.1"/>
    <property type="molecule type" value="Genomic_DNA"/>
</dbReference>